<evidence type="ECO:0000256" key="1">
    <source>
        <dbReference type="ARBA" id="ARBA00001947"/>
    </source>
</evidence>
<reference evidence="5 6" key="1">
    <citation type="submission" date="2015-11" db="EMBL/GenBank/DDBJ databases">
        <title>Ensifer anhuiense sp. nov., an effective nitrogen fixation bacterium with Glycine soja.</title>
        <authorList>
            <person name="Yan H."/>
            <person name="Chen W."/>
        </authorList>
    </citation>
    <scope>NUCLEOTIDE SEQUENCE [LARGE SCALE GENOMIC DNA]</scope>
    <source>
        <strain evidence="5 6">LMG 7837</strain>
    </source>
</reference>
<gene>
    <name evidence="5" type="ORF">ATB98_09850</name>
</gene>
<evidence type="ECO:0000259" key="4">
    <source>
        <dbReference type="SMART" id="SM00829"/>
    </source>
</evidence>
<dbReference type="InterPro" id="IPR013149">
    <property type="entry name" value="ADH-like_C"/>
</dbReference>
<dbReference type="Pfam" id="PF08240">
    <property type="entry name" value="ADH_N"/>
    <property type="match status" value="1"/>
</dbReference>
<dbReference type="CDD" id="cd08283">
    <property type="entry name" value="FDH_like_1"/>
    <property type="match status" value="1"/>
</dbReference>
<dbReference type="STRING" id="36856.ATB98_09850"/>
<dbReference type="Gene3D" id="3.90.180.10">
    <property type="entry name" value="Medium-chain alcohol dehydrogenases, catalytic domain"/>
    <property type="match status" value="1"/>
</dbReference>
<dbReference type="InterPro" id="IPR020843">
    <property type="entry name" value="ER"/>
</dbReference>
<evidence type="ECO:0000313" key="5">
    <source>
        <dbReference type="EMBL" id="OAP35932.1"/>
    </source>
</evidence>
<dbReference type="InterPro" id="IPR036291">
    <property type="entry name" value="NAD(P)-bd_dom_sf"/>
</dbReference>
<dbReference type="Pfam" id="PF00107">
    <property type="entry name" value="ADH_zinc_N"/>
    <property type="match status" value="1"/>
</dbReference>
<dbReference type="SMART" id="SM00829">
    <property type="entry name" value="PKS_ER"/>
    <property type="match status" value="1"/>
</dbReference>
<comment type="caution">
    <text evidence="5">The sequence shown here is derived from an EMBL/GenBank/DDBJ whole genome shotgun (WGS) entry which is preliminary data.</text>
</comment>
<sequence>MKALTWNGKGDIRCETVPDPEIEDERDAIIKVTNCAICGSDLHIYNGLIPSMQHGDVIGHEAMGEVVEVGRATTGLKVGDRVVVPFTIACGECFFCQRGFHSACERTNPDRAKAMKLWGNSPAGLFGYSHLLGGYRGGQAEYLRVPHADVGPIKVPEELADDQVLFLSDIFPTGYMAAEFCGIEPGDTIAIWGCGPVGQMAIRSAFLLGAERIIAIDTVPERLRLAESAGATTLDFRKEDIYERIMEMTHGRGADACIDAVGTEADGWASLDSFVDRVKVATYLATDRPHVLRQAIHCCRNFGTVAIVGVYGGYLDKIPFGSAINRGLTFRMAQTPVQRYLPSLLRRIADGEIDPSFVITHRGSLEDGPELYKTFSERTDGCIKVVLKP</sequence>
<protein>
    <submittedName>
        <fullName evidence="5">Glutathione-dependent formaldehyde dehydrogenase</fullName>
    </submittedName>
</protein>
<dbReference type="RefSeq" id="WP_066878579.1">
    <property type="nucleotide sequence ID" value="NZ_LNQB01000098.1"/>
</dbReference>
<evidence type="ECO:0000256" key="2">
    <source>
        <dbReference type="ARBA" id="ARBA00022723"/>
    </source>
</evidence>
<dbReference type="InterPro" id="IPR013154">
    <property type="entry name" value="ADH-like_N"/>
</dbReference>
<organism evidence="5 6">
    <name type="scientific">Sinorhizobium saheli</name>
    <dbReference type="NCBI Taxonomy" id="36856"/>
    <lineage>
        <taxon>Bacteria</taxon>
        <taxon>Pseudomonadati</taxon>
        <taxon>Pseudomonadota</taxon>
        <taxon>Alphaproteobacteria</taxon>
        <taxon>Hyphomicrobiales</taxon>
        <taxon>Rhizobiaceae</taxon>
        <taxon>Sinorhizobium/Ensifer group</taxon>
        <taxon>Sinorhizobium</taxon>
    </lineage>
</organism>
<dbReference type="InterPro" id="IPR011032">
    <property type="entry name" value="GroES-like_sf"/>
</dbReference>
<keyword evidence="2" id="KW-0479">Metal-binding</keyword>
<dbReference type="AlphaFoldDB" id="A0A178XMG9"/>
<dbReference type="PANTHER" id="PTHR42813:SF2">
    <property type="entry name" value="DEHYDROGENASE, ZINC-CONTAINING, PUTATIVE (AFU_ORTHOLOGUE AFUA_2G02810)-RELATED"/>
    <property type="match status" value="1"/>
</dbReference>
<dbReference type="SUPFAM" id="SSF51735">
    <property type="entry name" value="NAD(P)-binding Rossmann-fold domains"/>
    <property type="match status" value="1"/>
</dbReference>
<dbReference type="OrthoDB" id="9773078at2"/>
<dbReference type="GO" id="GO:0016491">
    <property type="term" value="F:oxidoreductase activity"/>
    <property type="evidence" value="ECO:0007669"/>
    <property type="project" value="InterPro"/>
</dbReference>
<dbReference type="SUPFAM" id="SSF50129">
    <property type="entry name" value="GroES-like"/>
    <property type="match status" value="1"/>
</dbReference>
<dbReference type="Proteomes" id="UP000078507">
    <property type="component" value="Unassembled WGS sequence"/>
</dbReference>
<keyword evidence="6" id="KW-1185">Reference proteome</keyword>
<keyword evidence="3" id="KW-0862">Zinc</keyword>
<dbReference type="GO" id="GO:0046872">
    <property type="term" value="F:metal ion binding"/>
    <property type="evidence" value="ECO:0007669"/>
    <property type="project" value="UniProtKB-KW"/>
</dbReference>
<name>A0A178XMG9_SINSA</name>
<proteinExistence type="predicted"/>
<evidence type="ECO:0000313" key="6">
    <source>
        <dbReference type="Proteomes" id="UP000078507"/>
    </source>
</evidence>
<dbReference type="Gene3D" id="3.40.50.720">
    <property type="entry name" value="NAD(P)-binding Rossmann-like Domain"/>
    <property type="match status" value="1"/>
</dbReference>
<evidence type="ECO:0000256" key="3">
    <source>
        <dbReference type="ARBA" id="ARBA00022833"/>
    </source>
</evidence>
<dbReference type="PANTHER" id="PTHR42813">
    <property type="entry name" value="ZINC-TYPE ALCOHOL DEHYDROGENASE-LIKE"/>
    <property type="match status" value="1"/>
</dbReference>
<comment type="cofactor">
    <cofactor evidence="1">
        <name>Zn(2+)</name>
        <dbReference type="ChEBI" id="CHEBI:29105"/>
    </cofactor>
</comment>
<accession>A0A178XMG9</accession>
<dbReference type="EMBL" id="LNQB01000098">
    <property type="protein sequence ID" value="OAP35932.1"/>
    <property type="molecule type" value="Genomic_DNA"/>
</dbReference>
<feature type="domain" description="Enoyl reductase (ER)" evidence="4">
    <location>
        <begin position="10"/>
        <end position="387"/>
    </location>
</feature>